<dbReference type="Proteomes" id="UP000226031">
    <property type="component" value="Unassembled WGS sequence"/>
</dbReference>
<keyword evidence="3" id="KW-1185">Reference proteome</keyword>
<evidence type="ECO:0000313" key="3">
    <source>
        <dbReference type="Proteomes" id="UP000226031"/>
    </source>
</evidence>
<evidence type="ECO:0000313" key="2">
    <source>
        <dbReference type="EMBL" id="PGH34414.1"/>
    </source>
</evidence>
<proteinExistence type="predicted"/>
<accession>A0A2B7ZD85</accession>
<name>A0A2B7ZD85_9EURO</name>
<feature type="region of interest" description="Disordered" evidence="1">
    <location>
        <begin position="1"/>
        <end position="98"/>
    </location>
</feature>
<protein>
    <submittedName>
        <fullName evidence="2">Uncharacterized protein</fullName>
    </submittedName>
</protein>
<feature type="region of interest" description="Disordered" evidence="1">
    <location>
        <begin position="227"/>
        <end position="271"/>
    </location>
</feature>
<organism evidence="2 3">
    <name type="scientific">[Emmonsia] crescens</name>
    <dbReference type="NCBI Taxonomy" id="73230"/>
    <lineage>
        <taxon>Eukaryota</taxon>
        <taxon>Fungi</taxon>
        <taxon>Dikarya</taxon>
        <taxon>Ascomycota</taxon>
        <taxon>Pezizomycotina</taxon>
        <taxon>Eurotiomycetes</taxon>
        <taxon>Eurotiomycetidae</taxon>
        <taxon>Onygenales</taxon>
        <taxon>Ajellomycetaceae</taxon>
        <taxon>Emergomyces</taxon>
    </lineage>
</organism>
<feature type="compositionally biased region" description="Low complexity" evidence="1">
    <location>
        <begin position="227"/>
        <end position="254"/>
    </location>
</feature>
<dbReference type="AlphaFoldDB" id="A0A2B7ZD85"/>
<dbReference type="EMBL" id="PDND01000041">
    <property type="protein sequence ID" value="PGH34414.1"/>
    <property type="molecule type" value="Genomic_DNA"/>
</dbReference>
<feature type="compositionally biased region" description="Polar residues" evidence="1">
    <location>
        <begin position="12"/>
        <end position="21"/>
    </location>
</feature>
<evidence type="ECO:0000256" key="1">
    <source>
        <dbReference type="SAM" id="MobiDB-lite"/>
    </source>
</evidence>
<gene>
    <name evidence="2" type="ORF">GX50_02782</name>
</gene>
<comment type="caution">
    <text evidence="2">The sequence shown here is derived from an EMBL/GenBank/DDBJ whole genome shotgun (WGS) entry which is preliminary data.</text>
</comment>
<feature type="compositionally biased region" description="Polar residues" evidence="1">
    <location>
        <begin position="88"/>
        <end position="98"/>
    </location>
</feature>
<sequence length="368" mass="40821">MGTAKTKRNDSQQHGGSQQSVPPIPTPSKARFQQETSFLRPAADGNSATVPASAPAPLRLPPIDPSRAQAPGRRLPPLFPHPGPINQPHKSTQPSPTSINNPLEIFPVIAQPTANRTHTLQSIYLREIEFHCICAARRFWEAHRPQPMLKLVVPNTARPSRPYGSDTPWRGINMLTDPAFRDLQQPIANIFRAVNQAIRNDDGLGLREYLSLIADLDWERVRQQQHQQQQRQQLGQQEQQQPRLQQPGQQQLPPSGQPAPKTPPMLITAHRSPTPLANNIVDTARQAYSPQFTSIQILNDLYTWCETVMNAVHRVNVGDGDTGPVELSLAELEGVVSAAKGLALSLNGTMENYAIGEVWARCLQSRYP</sequence>
<dbReference type="VEuPathDB" id="FungiDB:EMCG_09270"/>
<reference evidence="2 3" key="1">
    <citation type="submission" date="2017-10" db="EMBL/GenBank/DDBJ databases">
        <title>Comparative genomics in systemic dimorphic fungi from Ajellomycetaceae.</title>
        <authorList>
            <person name="Munoz J.F."/>
            <person name="Mcewen J.G."/>
            <person name="Clay O.K."/>
            <person name="Cuomo C.A."/>
        </authorList>
    </citation>
    <scope>NUCLEOTIDE SEQUENCE [LARGE SCALE GENOMIC DNA]</scope>
    <source>
        <strain evidence="2 3">UAMH4076</strain>
    </source>
</reference>